<keyword evidence="5" id="KW-1185">Reference proteome</keyword>
<dbReference type="Pfam" id="PF03221">
    <property type="entry name" value="HTH_Tnp_Tc5"/>
    <property type="match status" value="1"/>
</dbReference>
<dbReference type="PANTHER" id="PTHR19303:SF74">
    <property type="entry name" value="POGO TRANSPOSABLE ELEMENT WITH KRAB DOMAIN"/>
    <property type="match status" value="1"/>
</dbReference>
<dbReference type="Pfam" id="PF03184">
    <property type="entry name" value="DDE_1"/>
    <property type="match status" value="1"/>
</dbReference>
<dbReference type="SMART" id="SM00674">
    <property type="entry name" value="CENPB"/>
    <property type="match status" value="1"/>
</dbReference>
<proteinExistence type="predicted"/>
<dbReference type="InterPro" id="IPR004875">
    <property type="entry name" value="DDE_SF_endonuclease_dom"/>
</dbReference>
<dbReference type="PROSITE" id="PS51253">
    <property type="entry name" value="HTH_CENPB"/>
    <property type="match status" value="1"/>
</dbReference>
<evidence type="ECO:0000259" key="3">
    <source>
        <dbReference type="PROSITE" id="PS51253"/>
    </source>
</evidence>
<dbReference type="PANTHER" id="PTHR19303">
    <property type="entry name" value="TRANSPOSON"/>
    <property type="match status" value="1"/>
</dbReference>
<keyword evidence="2" id="KW-0238">DNA-binding</keyword>
<dbReference type="Proteomes" id="UP000069940">
    <property type="component" value="Unassembled WGS sequence"/>
</dbReference>
<name>A0ABM1Y3I3_AEDAL</name>
<dbReference type="RefSeq" id="XP_062704098.1">
    <property type="nucleotide sequence ID" value="XM_062848114.1"/>
</dbReference>
<protein>
    <recommendedName>
        <fullName evidence="3">HTH CENPB-type domain-containing protein</fullName>
    </recommendedName>
</protein>
<dbReference type="InterPro" id="IPR050863">
    <property type="entry name" value="CenT-Element_Derived"/>
</dbReference>
<feature type="domain" description="HTH CENPB-type" evidence="3">
    <location>
        <begin position="60"/>
        <end position="135"/>
    </location>
</feature>
<evidence type="ECO:0000313" key="4">
    <source>
        <dbReference type="EnsemblMetazoa" id="AALFPA23_005331.P6801"/>
    </source>
</evidence>
<comment type="subcellular location">
    <subcellularLocation>
        <location evidence="1">Nucleus</location>
    </subcellularLocation>
</comment>
<dbReference type="GeneID" id="134286497"/>
<evidence type="ECO:0000256" key="1">
    <source>
        <dbReference type="ARBA" id="ARBA00004123"/>
    </source>
</evidence>
<dbReference type="Gene3D" id="3.30.420.10">
    <property type="entry name" value="Ribonuclease H-like superfamily/Ribonuclease H"/>
    <property type="match status" value="1"/>
</dbReference>
<sequence length="454" mass="52251">MLHEKTSVVPRKNPPYDDTALQCCLREIALGVSVYATCKKYGIPRSTVRYRASDKWQKKTRRGPGTVFSEQEELDIVSWIIQMQNRGFPVQFRTVQFKIKSFLTEYPRETPFKDNCPGKTWFTSFMNRHPRLTIRSPEFVSAASARVSEADIRKWFVDVYSWFDAQGKIDILADPSRVFNGDETSFYLHPKTRAVIAETGSRNVYEVERANSKENITVMFSFSADGQIVDPFVILSGRRIRKEVAQAFPANWGLEPSERGWMNTEKFLWYIKHKFHPFLVKNAIQLPVVFFVDGHSSHVAIEVADQCQELGIILVALYPNTTRITQPADVAIFKPLKNQWKKCMDEWSSTHEGEIFTVIQFGPTLEKAVNEGIKKNSIINGFRVCGLYPFNADNVDYTKCLAEAGLAPEPSNLIDEQQLEGIKLFRIWKIYLKNHYNGLLSKKTPLECFFFCYV</sequence>
<evidence type="ECO:0000256" key="2">
    <source>
        <dbReference type="ARBA" id="ARBA00023125"/>
    </source>
</evidence>
<dbReference type="InterPro" id="IPR036397">
    <property type="entry name" value="RNaseH_sf"/>
</dbReference>
<evidence type="ECO:0000313" key="5">
    <source>
        <dbReference type="Proteomes" id="UP000069940"/>
    </source>
</evidence>
<dbReference type="SUPFAM" id="SSF46689">
    <property type="entry name" value="Homeodomain-like"/>
    <property type="match status" value="1"/>
</dbReference>
<reference evidence="4" key="2">
    <citation type="submission" date="2025-05" db="UniProtKB">
        <authorList>
            <consortium name="EnsemblMetazoa"/>
        </authorList>
    </citation>
    <scope>IDENTIFICATION</scope>
    <source>
        <strain evidence="4">Foshan</strain>
    </source>
</reference>
<accession>A0ABM1Y3I3</accession>
<organism evidence="4 5">
    <name type="scientific">Aedes albopictus</name>
    <name type="common">Asian tiger mosquito</name>
    <name type="synonym">Stegomyia albopicta</name>
    <dbReference type="NCBI Taxonomy" id="7160"/>
    <lineage>
        <taxon>Eukaryota</taxon>
        <taxon>Metazoa</taxon>
        <taxon>Ecdysozoa</taxon>
        <taxon>Arthropoda</taxon>
        <taxon>Hexapoda</taxon>
        <taxon>Insecta</taxon>
        <taxon>Pterygota</taxon>
        <taxon>Neoptera</taxon>
        <taxon>Endopterygota</taxon>
        <taxon>Diptera</taxon>
        <taxon>Nematocera</taxon>
        <taxon>Culicoidea</taxon>
        <taxon>Culicidae</taxon>
        <taxon>Culicinae</taxon>
        <taxon>Aedini</taxon>
        <taxon>Aedes</taxon>
        <taxon>Stegomyia</taxon>
    </lineage>
</organism>
<reference evidence="5" key="1">
    <citation type="journal article" date="2015" name="Proc. Natl. Acad. Sci. U.S.A.">
        <title>Genome sequence of the Asian Tiger mosquito, Aedes albopictus, reveals insights into its biology, genetics, and evolution.</title>
        <authorList>
            <person name="Chen X.G."/>
            <person name="Jiang X."/>
            <person name="Gu J."/>
            <person name="Xu M."/>
            <person name="Wu Y."/>
            <person name="Deng Y."/>
            <person name="Zhang C."/>
            <person name="Bonizzoni M."/>
            <person name="Dermauw W."/>
            <person name="Vontas J."/>
            <person name="Armbruster P."/>
            <person name="Huang X."/>
            <person name="Yang Y."/>
            <person name="Zhang H."/>
            <person name="He W."/>
            <person name="Peng H."/>
            <person name="Liu Y."/>
            <person name="Wu K."/>
            <person name="Chen J."/>
            <person name="Lirakis M."/>
            <person name="Topalis P."/>
            <person name="Van Leeuwen T."/>
            <person name="Hall A.B."/>
            <person name="Jiang X."/>
            <person name="Thorpe C."/>
            <person name="Mueller R.L."/>
            <person name="Sun C."/>
            <person name="Waterhouse R.M."/>
            <person name="Yan G."/>
            <person name="Tu Z.J."/>
            <person name="Fang X."/>
            <person name="James A.A."/>
        </authorList>
    </citation>
    <scope>NUCLEOTIDE SEQUENCE [LARGE SCALE GENOMIC DNA]</scope>
    <source>
        <strain evidence="5">Foshan</strain>
    </source>
</reference>
<dbReference type="EnsemblMetazoa" id="AALFPA23_005331.R6801">
    <property type="protein sequence ID" value="AALFPA23_005331.P6801"/>
    <property type="gene ID" value="AALFPA23_005331"/>
</dbReference>
<dbReference type="InterPro" id="IPR006600">
    <property type="entry name" value="HTH_CenpB_DNA-bd_dom"/>
</dbReference>
<dbReference type="InterPro" id="IPR009057">
    <property type="entry name" value="Homeodomain-like_sf"/>
</dbReference>